<keyword evidence="1" id="KW-1133">Transmembrane helix</keyword>
<dbReference type="KEGG" id="rfo:REIFOR_02586"/>
<protein>
    <submittedName>
        <fullName evidence="2">Succinyl-CoA synthetase subunit beta</fullName>
    </submittedName>
</protein>
<keyword evidence="1" id="KW-0472">Membrane</keyword>
<dbReference type="SUPFAM" id="SSF49785">
    <property type="entry name" value="Galactose-binding domain-like"/>
    <property type="match status" value="1"/>
</dbReference>
<evidence type="ECO:0000313" key="2">
    <source>
        <dbReference type="EMBL" id="ATX77710.1"/>
    </source>
</evidence>
<evidence type="ECO:0000313" key="3">
    <source>
        <dbReference type="Proteomes" id="UP000229757"/>
    </source>
</evidence>
<dbReference type="Gene3D" id="2.60.120.430">
    <property type="entry name" value="Galactose-binding lectin"/>
    <property type="match status" value="1"/>
</dbReference>
<sequence>MILVLAVTPLFFIGGPSAVALPFIRYGWNLGHIGFFFLATGLYCSFRPITRWPQVALVLASIFILSLLLELIQHQVGRDFSSRDMLRNLVGATLALFWRARAHLHPSLISFAILLLLLDLSGFAWTAQQDLRRQNRAPLIENFEQGDSLAHWHGMTEISPDRVSEGRFAGQARLKAGHFSGVSLAPTLADWRGYQQLQLQAHNPSSRVQVLTVRINDRAHELSAQLYSDRYNQSFELTPGWNHIRVPLAAVQSAPAGRAMAMDGIYRLGLFFAQLDAPLLLTLDDIRLTSD</sequence>
<proteinExistence type="predicted"/>
<accession>A0A2K8KSJ9</accession>
<keyword evidence="3" id="KW-1185">Reference proteome</keyword>
<feature type="transmembrane region" description="Helical" evidence="1">
    <location>
        <begin position="55"/>
        <end position="76"/>
    </location>
</feature>
<reference evidence="2 3" key="1">
    <citation type="journal article" date="2017" name="Environ. Microbiol.">
        <title>Genomic and physiological analyses of 'Reinekea forsetii' reveal a versatile opportunistic lifestyle during spring algae blooms.</title>
        <authorList>
            <person name="Avci B."/>
            <person name="Hahnke R.L."/>
            <person name="Chafee M."/>
            <person name="Fischer T."/>
            <person name="Gruber-Vodicka H."/>
            <person name="Tegetmeyer H.E."/>
            <person name="Harder J."/>
            <person name="Fuchs B.M."/>
            <person name="Amann R.I."/>
            <person name="Teeling H."/>
        </authorList>
    </citation>
    <scope>NUCLEOTIDE SEQUENCE [LARGE SCALE GENOMIC DNA]</scope>
    <source>
        <strain evidence="2 3">Hel1_31_D35</strain>
    </source>
</reference>
<dbReference type="InterPro" id="IPR008979">
    <property type="entry name" value="Galactose-bd-like_sf"/>
</dbReference>
<evidence type="ECO:0000256" key="1">
    <source>
        <dbReference type="SAM" id="Phobius"/>
    </source>
</evidence>
<gene>
    <name evidence="2" type="ORF">REIFOR_02586</name>
</gene>
<name>A0A2K8KSJ9_9GAMM</name>
<dbReference type="Proteomes" id="UP000229757">
    <property type="component" value="Chromosome"/>
</dbReference>
<dbReference type="EMBL" id="CP011797">
    <property type="protein sequence ID" value="ATX77710.1"/>
    <property type="molecule type" value="Genomic_DNA"/>
</dbReference>
<feature type="transmembrane region" description="Helical" evidence="1">
    <location>
        <begin position="30"/>
        <end position="46"/>
    </location>
</feature>
<dbReference type="AlphaFoldDB" id="A0A2K8KSJ9"/>
<keyword evidence="1" id="KW-0812">Transmembrane</keyword>
<feature type="transmembrane region" description="Helical" evidence="1">
    <location>
        <begin position="108"/>
        <end position="127"/>
    </location>
</feature>
<organism evidence="2 3">
    <name type="scientific">Reinekea forsetii</name>
    <dbReference type="NCBI Taxonomy" id="1336806"/>
    <lineage>
        <taxon>Bacteria</taxon>
        <taxon>Pseudomonadati</taxon>
        <taxon>Pseudomonadota</taxon>
        <taxon>Gammaproteobacteria</taxon>
        <taxon>Oceanospirillales</taxon>
        <taxon>Saccharospirillaceae</taxon>
        <taxon>Reinekea</taxon>
    </lineage>
</organism>